<dbReference type="Proteomes" id="UP000230233">
    <property type="component" value="Unassembled WGS sequence"/>
</dbReference>
<evidence type="ECO:0000313" key="2">
    <source>
        <dbReference type="Proteomes" id="UP000230233"/>
    </source>
</evidence>
<accession>A0A2G5SGD4</accession>
<gene>
    <name evidence="1" type="ORF">B9Z55_027298</name>
</gene>
<name>A0A2G5SGD4_9PELO</name>
<organism evidence="1 2">
    <name type="scientific">Caenorhabditis nigoni</name>
    <dbReference type="NCBI Taxonomy" id="1611254"/>
    <lineage>
        <taxon>Eukaryota</taxon>
        <taxon>Metazoa</taxon>
        <taxon>Ecdysozoa</taxon>
        <taxon>Nematoda</taxon>
        <taxon>Chromadorea</taxon>
        <taxon>Rhabditida</taxon>
        <taxon>Rhabditina</taxon>
        <taxon>Rhabditomorpha</taxon>
        <taxon>Rhabditoidea</taxon>
        <taxon>Rhabditidae</taxon>
        <taxon>Peloderinae</taxon>
        <taxon>Caenorhabditis</taxon>
    </lineage>
</organism>
<protein>
    <submittedName>
        <fullName evidence="1">Uncharacterized protein</fullName>
    </submittedName>
</protein>
<dbReference type="AlphaFoldDB" id="A0A2G5SGD4"/>
<keyword evidence="2" id="KW-1185">Reference proteome</keyword>
<reference evidence="2" key="1">
    <citation type="submission" date="2017-10" db="EMBL/GenBank/DDBJ databases">
        <title>Rapid genome shrinkage in a self-fertile nematode reveals novel sperm competition proteins.</title>
        <authorList>
            <person name="Yin D."/>
            <person name="Schwarz E.M."/>
            <person name="Thomas C.G."/>
            <person name="Felde R.L."/>
            <person name="Korf I.F."/>
            <person name="Cutter A.D."/>
            <person name="Schartner C.M."/>
            <person name="Ralston E.J."/>
            <person name="Meyer B.J."/>
            <person name="Haag E.S."/>
        </authorList>
    </citation>
    <scope>NUCLEOTIDE SEQUENCE [LARGE SCALE GENOMIC DNA]</scope>
    <source>
        <strain evidence="2">JU1422</strain>
    </source>
</reference>
<dbReference type="EMBL" id="PDUG01000009">
    <property type="protein sequence ID" value="PIC13953.1"/>
    <property type="molecule type" value="Genomic_DNA"/>
</dbReference>
<comment type="caution">
    <text evidence="1">The sequence shown here is derived from an EMBL/GenBank/DDBJ whole genome shotgun (WGS) entry which is preliminary data.</text>
</comment>
<sequence length="113" mass="12886">MPRALEPSSVQRPLILQSLTSMLEATILLVETSSKFSLTSRTVMVSGFSKLCFFNSPEDVERELKRYIWSLYWTTIANTCTKFNEDECLTKDRIRKICCPEGPTDAKEPTNSL</sequence>
<evidence type="ECO:0000313" key="1">
    <source>
        <dbReference type="EMBL" id="PIC13953.1"/>
    </source>
</evidence>
<proteinExistence type="predicted"/>